<dbReference type="SUPFAM" id="SSF53067">
    <property type="entry name" value="Actin-like ATPase domain"/>
    <property type="match status" value="1"/>
</dbReference>
<sequence>MDPMFLGLDLSTLGLKAVVVQEDCVIGRGHIPRLEVYDLLMTRMKAAGVDFSAVSAISGDGQQHGSVYWSHDAKAL</sequence>
<comment type="caution">
    <text evidence="1">The sequence shown here is derived from an EMBL/GenBank/DDBJ whole genome shotgun (WGS) entry which is preliminary data.</text>
</comment>
<dbReference type="Proteomes" id="UP001175211">
    <property type="component" value="Unassembled WGS sequence"/>
</dbReference>
<dbReference type="Gene3D" id="3.30.420.40">
    <property type="match status" value="1"/>
</dbReference>
<accession>A0AA39MYH7</accession>
<evidence type="ECO:0000313" key="1">
    <source>
        <dbReference type="EMBL" id="KAK0451367.1"/>
    </source>
</evidence>
<dbReference type="EMBL" id="JAUEPS010000033">
    <property type="protein sequence ID" value="KAK0451367.1"/>
    <property type="molecule type" value="Genomic_DNA"/>
</dbReference>
<dbReference type="AlphaFoldDB" id="A0AA39MYH7"/>
<dbReference type="RefSeq" id="XP_060327704.1">
    <property type="nucleotide sequence ID" value="XM_060477863.1"/>
</dbReference>
<proteinExistence type="predicted"/>
<dbReference type="GeneID" id="85361411"/>
<dbReference type="InterPro" id="IPR043129">
    <property type="entry name" value="ATPase_NBD"/>
</dbReference>
<reference evidence="1" key="1">
    <citation type="submission" date="2023-06" db="EMBL/GenBank/DDBJ databases">
        <authorList>
            <consortium name="Lawrence Berkeley National Laboratory"/>
            <person name="Ahrendt S."/>
            <person name="Sahu N."/>
            <person name="Indic B."/>
            <person name="Wong-Bajracharya J."/>
            <person name="Merenyi Z."/>
            <person name="Ke H.-M."/>
            <person name="Monk M."/>
            <person name="Kocsube S."/>
            <person name="Drula E."/>
            <person name="Lipzen A."/>
            <person name="Balint B."/>
            <person name="Henrissat B."/>
            <person name="Andreopoulos B."/>
            <person name="Martin F.M."/>
            <person name="Harder C.B."/>
            <person name="Rigling D."/>
            <person name="Ford K.L."/>
            <person name="Foster G.D."/>
            <person name="Pangilinan J."/>
            <person name="Papanicolaou A."/>
            <person name="Barry K."/>
            <person name="LaButti K."/>
            <person name="Viragh M."/>
            <person name="Koriabine M."/>
            <person name="Yan M."/>
            <person name="Riley R."/>
            <person name="Champramary S."/>
            <person name="Plett K.L."/>
            <person name="Tsai I.J."/>
            <person name="Slot J."/>
            <person name="Sipos G."/>
            <person name="Plett J."/>
            <person name="Nagy L.G."/>
            <person name="Grigoriev I.V."/>
        </authorList>
    </citation>
    <scope>NUCLEOTIDE SEQUENCE</scope>
    <source>
        <strain evidence="1">CCBAS 213</strain>
    </source>
</reference>
<gene>
    <name evidence="1" type="ORF">EV420DRAFT_1646104</name>
</gene>
<evidence type="ECO:0000313" key="2">
    <source>
        <dbReference type="Proteomes" id="UP001175211"/>
    </source>
</evidence>
<keyword evidence="2" id="KW-1185">Reference proteome</keyword>
<name>A0AA39MYH7_ARMTA</name>
<protein>
    <submittedName>
        <fullName evidence="1">Uncharacterized protein</fullName>
    </submittedName>
</protein>
<organism evidence="1 2">
    <name type="scientific">Armillaria tabescens</name>
    <name type="common">Ringless honey mushroom</name>
    <name type="synonym">Agaricus tabescens</name>
    <dbReference type="NCBI Taxonomy" id="1929756"/>
    <lineage>
        <taxon>Eukaryota</taxon>
        <taxon>Fungi</taxon>
        <taxon>Dikarya</taxon>
        <taxon>Basidiomycota</taxon>
        <taxon>Agaricomycotina</taxon>
        <taxon>Agaricomycetes</taxon>
        <taxon>Agaricomycetidae</taxon>
        <taxon>Agaricales</taxon>
        <taxon>Marasmiineae</taxon>
        <taxon>Physalacriaceae</taxon>
        <taxon>Desarmillaria</taxon>
    </lineage>
</organism>